<keyword evidence="10" id="KW-0408">Iron</keyword>
<evidence type="ECO:0000256" key="4">
    <source>
        <dbReference type="ARBA" id="ARBA00022475"/>
    </source>
</evidence>
<evidence type="ECO:0000313" key="13">
    <source>
        <dbReference type="EMBL" id="RJG48164.1"/>
    </source>
</evidence>
<evidence type="ECO:0000256" key="11">
    <source>
        <dbReference type="ARBA" id="ARBA00023136"/>
    </source>
</evidence>
<accession>A0A418YFY5</accession>
<comment type="subcellular location">
    <subcellularLocation>
        <location evidence="1">Cell membrane</location>
        <topology evidence="1">Multi-pass membrane protein</topology>
    </subcellularLocation>
</comment>
<evidence type="ECO:0000256" key="2">
    <source>
        <dbReference type="ARBA" id="ARBA00007543"/>
    </source>
</evidence>
<feature type="transmembrane region" description="Helical" evidence="12">
    <location>
        <begin position="119"/>
        <end position="141"/>
    </location>
</feature>
<keyword evidence="7" id="KW-0479">Metal-binding</keyword>
<dbReference type="Pfam" id="PF02322">
    <property type="entry name" value="Cyt_bd_oxida_II"/>
    <property type="match status" value="1"/>
</dbReference>
<comment type="similarity">
    <text evidence="2">Belongs to the cytochrome ubiquinol oxidase subunit 2 family.</text>
</comment>
<feature type="transmembrane region" description="Helical" evidence="12">
    <location>
        <begin position="264"/>
        <end position="283"/>
    </location>
</feature>
<dbReference type="PANTHER" id="PTHR43141:SF5">
    <property type="entry name" value="CYTOCHROME BD-I UBIQUINOL OXIDASE SUBUNIT 2"/>
    <property type="match status" value="1"/>
</dbReference>
<feature type="transmembrane region" description="Helical" evidence="12">
    <location>
        <begin position="203"/>
        <end position="226"/>
    </location>
</feature>
<evidence type="ECO:0000256" key="7">
    <source>
        <dbReference type="ARBA" id="ARBA00022723"/>
    </source>
</evidence>
<feature type="transmembrane region" description="Helical" evidence="12">
    <location>
        <begin position="9"/>
        <end position="25"/>
    </location>
</feature>
<dbReference type="GO" id="GO:0009055">
    <property type="term" value="F:electron transfer activity"/>
    <property type="evidence" value="ECO:0007669"/>
    <property type="project" value="TreeGrafter"/>
</dbReference>
<dbReference type="OrthoDB" id="9776710at2"/>
<dbReference type="Proteomes" id="UP000283255">
    <property type="component" value="Unassembled WGS sequence"/>
</dbReference>
<evidence type="ECO:0000256" key="6">
    <source>
        <dbReference type="ARBA" id="ARBA00022692"/>
    </source>
</evidence>
<feature type="transmembrane region" description="Helical" evidence="12">
    <location>
        <begin position="77"/>
        <end position="99"/>
    </location>
</feature>
<gene>
    <name evidence="13" type="primary">cydB</name>
    <name evidence="13" type="ORF">D1Z90_08845</name>
</gene>
<dbReference type="RefSeq" id="WP_119910390.1">
    <property type="nucleotide sequence ID" value="NZ_QZCH01000009.1"/>
</dbReference>
<keyword evidence="8" id="KW-0249">Electron transport</keyword>
<dbReference type="GO" id="GO:0046872">
    <property type="term" value="F:metal ion binding"/>
    <property type="evidence" value="ECO:0007669"/>
    <property type="project" value="UniProtKB-KW"/>
</dbReference>
<evidence type="ECO:0000313" key="14">
    <source>
        <dbReference type="Proteomes" id="UP000283255"/>
    </source>
</evidence>
<proteinExistence type="inferred from homology"/>
<evidence type="ECO:0000256" key="10">
    <source>
        <dbReference type="ARBA" id="ARBA00023004"/>
    </source>
</evidence>
<dbReference type="GO" id="GO:0019646">
    <property type="term" value="P:aerobic electron transport chain"/>
    <property type="evidence" value="ECO:0007669"/>
    <property type="project" value="TreeGrafter"/>
</dbReference>
<dbReference type="GO" id="GO:0016682">
    <property type="term" value="F:oxidoreductase activity, acting on diphenols and related substances as donors, oxygen as acceptor"/>
    <property type="evidence" value="ECO:0007669"/>
    <property type="project" value="TreeGrafter"/>
</dbReference>
<keyword evidence="9 12" id="KW-1133">Transmembrane helix</keyword>
<dbReference type="InterPro" id="IPR003317">
    <property type="entry name" value="Cyt-d_oxidase_su2"/>
</dbReference>
<reference evidence="13 14" key="2">
    <citation type="submission" date="2019-01" db="EMBL/GenBank/DDBJ databases">
        <title>Motilimonas pumilus sp. nov., isolated from the gut of sea cucumber (Apostichopus japonicus).</title>
        <authorList>
            <person name="Wang F.-Q."/>
            <person name="Ren L.-H."/>
            <person name="Lin Y.-W."/>
            <person name="Sun G.-H."/>
            <person name="Du Z.-J."/>
            <person name="Zhao J.-X."/>
            <person name="Liu X.-J."/>
            <person name="Liu L.-J."/>
        </authorList>
    </citation>
    <scope>NUCLEOTIDE SEQUENCE [LARGE SCALE GENOMIC DNA]</scope>
    <source>
        <strain evidence="13 14">PLHSC7-2</strain>
    </source>
</reference>
<protein>
    <submittedName>
        <fullName evidence="13">Cytochrome d ubiquinol oxidase subunit II</fullName>
    </submittedName>
</protein>
<feature type="transmembrane region" description="Helical" evidence="12">
    <location>
        <begin position="290"/>
        <end position="315"/>
    </location>
</feature>
<evidence type="ECO:0000256" key="9">
    <source>
        <dbReference type="ARBA" id="ARBA00022989"/>
    </source>
</evidence>
<comment type="caution">
    <text evidence="13">The sequence shown here is derived from an EMBL/GenBank/DDBJ whole genome shotgun (WGS) entry which is preliminary data.</text>
</comment>
<sequence length="379" mass="41441">MFDYENLKLIWWLIIGVLMVGFAFTDGMDMGVGGLLPFVGKTDNERRVVINTVGAHWDGNQVWFITLGGALFAAWPMVYATAFSGFYFAMMLTLFALFLRPLGFDYRSKIDNKQWRNRWDWALFVGSMVPPLVFGIAFGNLLQGVPFQFDELMRVSYTGSFFALFNPFALLAGVLSVAMVLTHGSSWLVMRTDSLVAARAAKIGQVTAIIMVASFIACGFMVVYSIDGFVVSSGLEPGGIANPTLKTVATANGAWLNNFNTMPILWLLPGLGIVMALLAALMIRLGKGALAFICSGLAASGVILTAGSAMFPFVMPSSSVPNHSLTMWDAVSSELTLKLMLVAVVVLLPVVLAYTIWCYYRMWRTVTVAEIDQNSHSAY</sequence>
<feature type="transmembrane region" description="Helical" evidence="12">
    <location>
        <begin position="335"/>
        <end position="357"/>
    </location>
</feature>
<keyword evidence="4" id="KW-1003">Cell membrane</keyword>
<dbReference type="PIRSF" id="PIRSF000267">
    <property type="entry name" value="Cyt_oxidse_sub2"/>
    <property type="match status" value="1"/>
</dbReference>
<keyword evidence="11 12" id="KW-0472">Membrane</keyword>
<keyword evidence="14" id="KW-1185">Reference proteome</keyword>
<keyword evidence="5" id="KW-0349">Heme</keyword>
<dbReference type="GO" id="GO:0070069">
    <property type="term" value="C:cytochrome complex"/>
    <property type="evidence" value="ECO:0007669"/>
    <property type="project" value="TreeGrafter"/>
</dbReference>
<evidence type="ECO:0000256" key="1">
    <source>
        <dbReference type="ARBA" id="ARBA00004651"/>
    </source>
</evidence>
<dbReference type="PANTHER" id="PTHR43141">
    <property type="entry name" value="CYTOCHROME BD2 SUBUNIT II"/>
    <property type="match status" value="1"/>
</dbReference>
<dbReference type="AlphaFoldDB" id="A0A418YFY5"/>
<dbReference type="NCBIfam" id="TIGR00203">
    <property type="entry name" value="cydB"/>
    <property type="match status" value="1"/>
</dbReference>
<dbReference type="GO" id="GO:0005886">
    <property type="term" value="C:plasma membrane"/>
    <property type="evidence" value="ECO:0007669"/>
    <property type="project" value="UniProtKB-SubCell"/>
</dbReference>
<name>A0A418YFY5_9GAMM</name>
<evidence type="ECO:0000256" key="3">
    <source>
        <dbReference type="ARBA" id="ARBA00022448"/>
    </source>
</evidence>
<evidence type="ECO:0000256" key="5">
    <source>
        <dbReference type="ARBA" id="ARBA00022617"/>
    </source>
</evidence>
<feature type="transmembrane region" description="Helical" evidence="12">
    <location>
        <begin position="161"/>
        <end position="182"/>
    </location>
</feature>
<keyword evidence="6 12" id="KW-0812">Transmembrane</keyword>
<dbReference type="EMBL" id="QZCH01000009">
    <property type="protein sequence ID" value="RJG48164.1"/>
    <property type="molecule type" value="Genomic_DNA"/>
</dbReference>
<evidence type="ECO:0000256" key="12">
    <source>
        <dbReference type="SAM" id="Phobius"/>
    </source>
</evidence>
<evidence type="ECO:0000256" key="8">
    <source>
        <dbReference type="ARBA" id="ARBA00022982"/>
    </source>
</evidence>
<reference evidence="13 14" key="1">
    <citation type="submission" date="2018-09" db="EMBL/GenBank/DDBJ databases">
        <authorList>
            <person name="Wang F."/>
        </authorList>
    </citation>
    <scope>NUCLEOTIDE SEQUENCE [LARGE SCALE GENOMIC DNA]</scope>
    <source>
        <strain evidence="13 14">PLHSC7-2</strain>
    </source>
</reference>
<keyword evidence="3" id="KW-0813">Transport</keyword>
<organism evidence="13 14">
    <name type="scientific">Motilimonas pumila</name>
    <dbReference type="NCBI Taxonomy" id="2303987"/>
    <lineage>
        <taxon>Bacteria</taxon>
        <taxon>Pseudomonadati</taxon>
        <taxon>Pseudomonadota</taxon>
        <taxon>Gammaproteobacteria</taxon>
        <taxon>Alteromonadales</taxon>
        <taxon>Alteromonadales genera incertae sedis</taxon>
        <taxon>Motilimonas</taxon>
    </lineage>
</organism>